<feature type="non-terminal residue" evidence="2">
    <location>
        <position position="1"/>
    </location>
</feature>
<feature type="region of interest" description="Disordered" evidence="1">
    <location>
        <begin position="1"/>
        <end position="32"/>
    </location>
</feature>
<feature type="region of interest" description="Disordered" evidence="1">
    <location>
        <begin position="123"/>
        <end position="176"/>
    </location>
</feature>
<dbReference type="SUPFAM" id="SSF103511">
    <property type="entry name" value="Chlorophyll a-b binding protein"/>
    <property type="match status" value="1"/>
</dbReference>
<dbReference type="AlphaFoldDB" id="A0A1D1ZRI5"/>
<organism evidence="2">
    <name type="scientific">Auxenochlorella protothecoides</name>
    <name type="common">Green microalga</name>
    <name type="synonym">Chlorella protothecoides</name>
    <dbReference type="NCBI Taxonomy" id="3075"/>
    <lineage>
        <taxon>Eukaryota</taxon>
        <taxon>Viridiplantae</taxon>
        <taxon>Chlorophyta</taxon>
        <taxon>core chlorophytes</taxon>
        <taxon>Trebouxiophyceae</taxon>
        <taxon>Chlorellales</taxon>
        <taxon>Chlorellaceae</taxon>
        <taxon>Auxenochlorella</taxon>
    </lineage>
</organism>
<reference evidence="2" key="1">
    <citation type="submission" date="2015-08" db="EMBL/GenBank/DDBJ databases">
        <authorList>
            <person name="Babu N.S."/>
            <person name="Beckwith C.J."/>
            <person name="Beseler K.G."/>
            <person name="Brison A."/>
            <person name="Carone J.V."/>
            <person name="Caskin T.P."/>
            <person name="Diamond M."/>
            <person name="Durham M.E."/>
            <person name="Foxe J.M."/>
            <person name="Go M."/>
            <person name="Henderson B.A."/>
            <person name="Jones I.B."/>
            <person name="McGettigan J.A."/>
            <person name="Micheletti S.J."/>
            <person name="Nasrallah M.E."/>
            <person name="Ortiz D."/>
            <person name="Piller C.R."/>
            <person name="Privatt S.R."/>
            <person name="Schneider S.L."/>
            <person name="Sharp S."/>
            <person name="Smith T.C."/>
            <person name="Stanton J.D."/>
            <person name="Ullery H.E."/>
            <person name="Wilson R.J."/>
            <person name="Serrano M.G."/>
            <person name="Buck G."/>
            <person name="Lee V."/>
            <person name="Wang Y."/>
            <person name="Carvalho R."/>
            <person name="Voegtly L."/>
            <person name="Shi R."/>
            <person name="Duckworth R."/>
            <person name="Johnson A."/>
            <person name="Loviza R."/>
            <person name="Walstead R."/>
            <person name="Shah Z."/>
            <person name="Kiflezghi M."/>
            <person name="Wade K."/>
            <person name="Ball S.L."/>
            <person name="Bradley K.W."/>
            <person name="Asai D.J."/>
            <person name="Bowman C.A."/>
            <person name="Russell D.A."/>
            <person name="Pope W.H."/>
            <person name="Jacobs-Sera D."/>
            <person name="Hendrix R.W."/>
            <person name="Hatfull G.F."/>
        </authorList>
    </citation>
    <scope>NUCLEOTIDE SEQUENCE</scope>
</reference>
<name>A0A1D1ZRI5_AUXPR</name>
<proteinExistence type="predicted"/>
<gene>
    <name evidence="2" type="ORF">g.2999</name>
</gene>
<dbReference type="EMBL" id="GDKF01009062">
    <property type="protein sequence ID" value="JAT69560.1"/>
    <property type="molecule type" value="Transcribed_RNA"/>
</dbReference>
<feature type="compositionally biased region" description="Polar residues" evidence="1">
    <location>
        <begin position="1"/>
        <end position="25"/>
    </location>
</feature>
<accession>A0A1D1ZRI5</accession>
<protein>
    <submittedName>
        <fullName evidence="2">Uncharacterized protein</fullName>
    </submittedName>
</protein>
<sequence length="254" mass="27749">HPRDPPSQQASHETGMSSRWTPSHQRSLRRRSSTCVKTGFLTESLLRCTILLKRYGPSVSSPVSPPAEHSSATMNAIVGHAASPCTLLPEAAWRHGAVRSLSRPALPLRHKATRVFAAKNDELLAKPVPRRPREEQAQQKADAPSAAVQAPTPPSPASSPAETEKATSRTPGVSLEHQRSQAKLMLKYFREKQAAKIQSSGSIFGWNKKNEILNGRWVMMGIAIGLLTEYATGVSLVDQIKLMISYLGLADIYD</sequence>
<evidence type="ECO:0000313" key="2">
    <source>
        <dbReference type="EMBL" id="JAT69560.1"/>
    </source>
</evidence>
<evidence type="ECO:0000256" key="1">
    <source>
        <dbReference type="SAM" id="MobiDB-lite"/>
    </source>
</evidence>